<feature type="transmembrane region" description="Helical" evidence="1">
    <location>
        <begin position="7"/>
        <end position="28"/>
    </location>
</feature>
<dbReference type="KEGG" id="pdu:PDUR_01585"/>
<accession>A0A089IP72</accession>
<dbReference type="Proteomes" id="UP000029409">
    <property type="component" value="Chromosome"/>
</dbReference>
<dbReference type="AlphaFoldDB" id="A0A089IP72"/>
<protein>
    <submittedName>
        <fullName evidence="2">Uncharacterized protein</fullName>
    </submittedName>
</protein>
<dbReference type="OrthoDB" id="1779735at2"/>
<keyword evidence="1" id="KW-1133">Transmembrane helix</keyword>
<proteinExistence type="predicted"/>
<name>A0A089IP72_PAEDU</name>
<dbReference type="eggNOG" id="ENOG5032S0K">
    <property type="taxonomic scope" value="Bacteria"/>
</dbReference>
<feature type="transmembrane region" description="Helical" evidence="1">
    <location>
        <begin position="112"/>
        <end position="131"/>
    </location>
</feature>
<evidence type="ECO:0000256" key="1">
    <source>
        <dbReference type="SAM" id="Phobius"/>
    </source>
</evidence>
<dbReference type="RefSeq" id="WP_042204782.1">
    <property type="nucleotide sequence ID" value="NZ_CP009288.1"/>
</dbReference>
<organism evidence="2 3">
    <name type="scientific">Paenibacillus durus</name>
    <name type="common">Paenibacillus azotofixans</name>
    <dbReference type="NCBI Taxonomy" id="44251"/>
    <lineage>
        <taxon>Bacteria</taxon>
        <taxon>Bacillati</taxon>
        <taxon>Bacillota</taxon>
        <taxon>Bacilli</taxon>
        <taxon>Bacillales</taxon>
        <taxon>Paenibacillaceae</taxon>
        <taxon>Paenibacillus</taxon>
    </lineage>
</organism>
<keyword evidence="3" id="KW-1185">Reference proteome</keyword>
<feature type="transmembrane region" description="Helical" evidence="1">
    <location>
        <begin position="34"/>
        <end position="60"/>
    </location>
</feature>
<keyword evidence="1" id="KW-0472">Membrane</keyword>
<dbReference type="STRING" id="44251.PDUR_01585"/>
<dbReference type="EMBL" id="CP009288">
    <property type="protein sequence ID" value="AIQ10854.1"/>
    <property type="molecule type" value="Genomic_DNA"/>
</dbReference>
<reference evidence="2 3" key="1">
    <citation type="submission" date="2014-08" db="EMBL/GenBank/DDBJ databases">
        <title>Comparative genomics of the Paenibacillus odorifer group.</title>
        <authorList>
            <person name="den Bakker H.C."/>
            <person name="Tsai Y.-C."/>
            <person name="Martin N."/>
            <person name="Korlach J."/>
            <person name="Wiedmann M."/>
        </authorList>
    </citation>
    <scope>NUCLEOTIDE SEQUENCE [LARGE SCALE GENOMIC DNA]</scope>
    <source>
        <strain evidence="2 3">DSM 1735</strain>
    </source>
</reference>
<sequence length="139" mass="15445">MKKSSAARNVILLVIGILLLAIGLLEVGDMARNVSGLCIGIGSGLIGMSTANLIMIRYYAKHPALKRRQDIEAGDERSISINNLSKAKAFDITVRAMMLIPFALIFSDLPIWTTFAVIAFYIFSFGIRYYYLVKYSKVM</sequence>
<keyword evidence="1" id="KW-0812">Transmembrane</keyword>
<gene>
    <name evidence="2" type="ORF">PDUR_01585</name>
</gene>
<evidence type="ECO:0000313" key="3">
    <source>
        <dbReference type="Proteomes" id="UP000029409"/>
    </source>
</evidence>
<evidence type="ECO:0000313" key="2">
    <source>
        <dbReference type="EMBL" id="AIQ10854.1"/>
    </source>
</evidence>